<dbReference type="VEuPathDB" id="FungiDB:CIMG_11200"/>
<evidence type="ECO:0000313" key="2">
    <source>
        <dbReference type="EMBL" id="KJF61563.1"/>
    </source>
</evidence>
<reference evidence="3" key="2">
    <citation type="journal article" date="2010" name="Genome Res.">
        <title>Population genomic sequencing of Coccidioides fungi reveals recent hybridization and transposon control.</title>
        <authorList>
            <person name="Neafsey D.E."/>
            <person name="Barker B.M."/>
            <person name="Sharpton T.J."/>
            <person name="Stajich J.E."/>
            <person name="Park D.J."/>
            <person name="Whiston E."/>
            <person name="Hung C.-Y."/>
            <person name="McMahan C."/>
            <person name="White J."/>
            <person name="Sykes S."/>
            <person name="Heiman D."/>
            <person name="Young S."/>
            <person name="Zeng Q."/>
            <person name="Abouelleil A."/>
            <person name="Aftuck L."/>
            <person name="Bessette D."/>
            <person name="Brown A."/>
            <person name="FitzGerald M."/>
            <person name="Lui A."/>
            <person name="Macdonald J.P."/>
            <person name="Priest M."/>
            <person name="Orbach M.J."/>
            <person name="Galgiani J.N."/>
            <person name="Kirkland T.N."/>
            <person name="Cole G.T."/>
            <person name="Birren B.W."/>
            <person name="Henn M.R."/>
            <person name="Taylor J.W."/>
            <person name="Rounsley S.D."/>
        </authorList>
    </citation>
    <scope>GENOME REANNOTATION</scope>
    <source>
        <strain evidence="3">RS</strain>
    </source>
</reference>
<dbReference type="GeneID" id="24163607"/>
<protein>
    <submittedName>
        <fullName evidence="2">Uncharacterized protein</fullName>
    </submittedName>
</protein>
<gene>
    <name evidence="2" type="ORF">CIMG_11200</name>
</gene>
<dbReference type="RefSeq" id="XP_012213698.1">
    <property type="nucleotide sequence ID" value="XM_012358275.1"/>
</dbReference>
<proteinExistence type="predicted"/>
<dbReference type="InParanoid" id="A0A0D8JZ67"/>
<evidence type="ECO:0000313" key="3">
    <source>
        <dbReference type="Proteomes" id="UP000001261"/>
    </source>
</evidence>
<dbReference type="Proteomes" id="UP000001261">
    <property type="component" value="Unassembled WGS sequence"/>
</dbReference>
<feature type="compositionally biased region" description="Basic and acidic residues" evidence="1">
    <location>
        <begin position="76"/>
        <end position="88"/>
    </location>
</feature>
<dbReference type="EMBL" id="GG704916">
    <property type="protein sequence ID" value="KJF61563.1"/>
    <property type="molecule type" value="Genomic_DNA"/>
</dbReference>
<dbReference type="KEGG" id="cim:CIMG_11200"/>
<accession>A0A0D8JZ67</accession>
<sequence>MACERSTLQFSSRERERARDAEKATLSKCRAYVWGEIYGTATTHSARMDRVDTPSHKQNSEQKALEKQTRTSMHSEGIKERWDGDRQQRPGSVAEPQFLERIQERHEEHELPPFTDQAAPTNIAREGPSRLCCFDNRSEAARAVHLNQMVCFEALSAHASFSIILFRMKAWSSTNSPRKNGNKIHAAFTIAGVDPFQPLKQRHLLQQVMIHVNFLHILQAQMNVKSTHKA</sequence>
<feature type="compositionally biased region" description="Basic and acidic residues" evidence="1">
    <location>
        <begin position="46"/>
        <end position="69"/>
    </location>
</feature>
<dbReference type="AlphaFoldDB" id="A0A0D8JZ67"/>
<feature type="region of interest" description="Disordered" evidence="1">
    <location>
        <begin position="1"/>
        <end position="22"/>
    </location>
</feature>
<feature type="compositionally biased region" description="Basic and acidic residues" evidence="1">
    <location>
        <begin position="12"/>
        <end position="22"/>
    </location>
</feature>
<name>A0A0D8JZ67_COCIM</name>
<evidence type="ECO:0000256" key="1">
    <source>
        <dbReference type="SAM" id="MobiDB-lite"/>
    </source>
</evidence>
<reference evidence="3" key="1">
    <citation type="journal article" date="2009" name="Genome Res.">
        <title>Comparative genomic analyses of the human fungal pathogens Coccidioides and their relatives.</title>
        <authorList>
            <person name="Sharpton T.J."/>
            <person name="Stajich J.E."/>
            <person name="Rounsley S.D."/>
            <person name="Gardner M.J."/>
            <person name="Wortman J.R."/>
            <person name="Jordar V.S."/>
            <person name="Maiti R."/>
            <person name="Kodira C.D."/>
            <person name="Neafsey D.E."/>
            <person name="Zeng Q."/>
            <person name="Hung C.-Y."/>
            <person name="McMahan C."/>
            <person name="Muszewska A."/>
            <person name="Grynberg M."/>
            <person name="Mandel M.A."/>
            <person name="Kellner E.M."/>
            <person name="Barker B.M."/>
            <person name="Galgiani J.N."/>
            <person name="Orbach M.J."/>
            <person name="Kirkland T.N."/>
            <person name="Cole G.T."/>
            <person name="Henn M.R."/>
            <person name="Birren B.W."/>
            <person name="Taylor J.W."/>
        </authorList>
    </citation>
    <scope>NUCLEOTIDE SEQUENCE [LARGE SCALE GENOMIC DNA]</scope>
    <source>
        <strain evidence="3">RS</strain>
    </source>
</reference>
<organism evidence="2 3">
    <name type="scientific">Coccidioides immitis (strain RS)</name>
    <name type="common">Valley fever fungus</name>
    <dbReference type="NCBI Taxonomy" id="246410"/>
    <lineage>
        <taxon>Eukaryota</taxon>
        <taxon>Fungi</taxon>
        <taxon>Dikarya</taxon>
        <taxon>Ascomycota</taxon>
        <taxon>Pezizomycotina</taxon>
        <taxon>Eurotiomycetes</taxon>
        <taxon>Eurotiomycetidae</taxon>
        <taxon>Onygenales</taxon>
        <taxon>Onygenaceae</taxon>
        <taxon>Coccidioides</taxon>
    </lineage>
</organism>
<feature type="compositionally biased region" description="Polar residues" evidence="1">
    <location>
        <begin position="1"/>
        <end position="11"/>
    </location>
</feature>
<keyword evidence="3" id="KW-1185">Reference proteome</keyword>
<feature type="region of interest" description="Disordered" evidence="1">
    <location>
        <begin position="45"/>
        <end position="91"/>
    </location>
</feature>